<keyword evidence="3" id="KW-1185">Reference proteome</keyword>
<dbReference type="OMA" id="KHQMRID"/>
<organism evidence="2 3">
    <name type="scientific">Phaeosphaeria nodorum (strain SN15 / ATCC MYA-4574 / FGSC 10173)</name>
    <name type="common">Glume blotch fungus</name>
    <name type="synonym">Parastagonospora nodorum</name>
    <dbReference type="NCBI Taxonomy" id="321614"/>
    <lineage>
        <taxon>Eukaryota</taxon>
        <taxon>Fungi</taxon>
        <taxon>Dikarya</taxon>
        <taxon>Ascomycota</taxon>
        <taxon>Pezizomycotina</taxon>
        <taxon>Dothideomycetes</taxon>
        <taxon>Pleosporomycetidae</taxon>
        <taxon>Pleosporales</taxon>
        <taxon>Pleosporineae</taxon>
        <taxon>Phaeosphaeriaceae</taxon>
        <taxon>Parastagonospora</taxon>
    </lineage>
</organism>
<dbReference type="Proteomes" id="UP000663193">
    <property type="component" value="Chromosome 20"/>
</dbReference>
<accession>A0A7U2IAZ1</accession>
<dbReference type="EMBL" id="CP069042">
    <property type="protein sequence ID" value="QRD06456.1"/>
    <property type="molecule type" value="Genomic_DNA"/>
</dbReference>
<protein>
    <submittedName>
        <fullName evidence="2">Uncharacterized protein</fullName>
    </submittedName>
</protein>
<dbReference type="RefSeq" id="XP_001802067.1">
    <property type="nucleotide sequence ID" value="XM_001802015.1"/>
</dbReference>
<gene>
    <name evidence="2" type="ORF">JI435_118300</name>
</gene>
<reference evidence="3" key="1">
    <citation type="journal article" date="2021" name="BMC Genomics">
        <title>Chromosome-level genome assembly and manually-curated proteome of model necrotroph Parastagonospora nodorum Sn15 reveals a genome-wide trove of candidate effector homologs, and redundancy of virulence-related functions within an accessory chromosome.</title>
        <authorList>
            <person name="Bertazzoni S."/>
            <person name="Jones D.A.B."/>
            <person name="Phan H.T."/>
            <person name="Tan K.-C."/>
            <person name="Hane J.K."/>
        </authorList>
    </citation>
    <scope>NUCLEOTIDE SEQUENCE [LARGE SCALE GENOMIC DNA]</scope>
    <source>
        <strain evidence="3">SN15 / ATCC MYA-4574 / FGSC 10173)</strain>
    </source>
</reference>
<dbReference type="KEGG" id="pno:SNOG_11830"/>
<feature type="coiled-coil region" evidence="1">
    <location>
        <begin position="69"/>
        <end position="125"/>
    </location>
</feature>
<dbReference type="AlphaFoldDB" id="A0A7U2IAZ1"/>
<proteinExistence type="predicted"/>
<dbReference type="OrthoDB" id="5355126at2759"/>
<dbReference type="VEuPathDB" id="FungiDB:JI435_118300"/>
<keyword evidence="1" id="KW-0175">Coiled coil</keyword>
<sequence length="146" mass="16041">MSGRAVPALGAIAAGGIGYYLYTAGGDPKLAEKKAEHDAANAVRRVKGDFPGSDKELKKAGEEGYEAVRSTAQQYANQAKAEAHKAEQKLDQYSVEARKKYEEAKAQAEREFASTRKEVNSAVDTFDKKTIEATKETKSWFGSWFR</sequence>
<evidence type="ECO:0000313" key="3">
    <source>
        <dbReference type="Proteomes" id="UP000663193"/>
    </source>
</evidence>
<evidence type="ECO:0000313" key="2">
    <source>
        <dbReference type="EMBL" id="QRD06456.1"/>
    </source>
</evidence>
<evidence type="ECO:0000256" key="1">
    <source>
        <dbReference type="SAM" id="Coils"/>
    </source>
</evidence>
<name>A0A7U2IAZ1_PHANO</name>